<evidence type="ECO:0000256" key="6">
    <source>
        <dbReference type="SAM" id="MobiDB-lite"/>
    </source>
</evidence>
<dbReference type="PANTHER" id="PTHR19302:SF33">
    <property type="entry name" value="GAMMA-TUBULIN COMPLEX COMPONENT 5"/>
    <property type="match status" value="1"/>
</dbReference>
<dbReference type="GO" id="GO:0005816">
    <property type="term" value="C:spindle pole body"/>
    <property type="evidence" value="ECO:0007669"/>
    <property type="project" value="UniProtKB-ARBA"/>
</dbReference>
<dbReference type="InterPro" id="IPR042241">
    <property type="entry name" value="GCP_C_sf"/>
</dbReference>
<evidence type="ECO:0000256" key="5">
    <source>
        <dbReference type="RuleBase" id="RU363050"/>
    </source>
</evidence>
<evidence type="ECO:0000313" key="10">
    <source>
        <dbReference type="Proteomes" id="UP000789706"/>
    </source>
</evidence>
<dbReference type="GO" id="GO:0031122">
    <property type="term" value="P:cytoplasmic microtubule organization"/>
    <property type="evidence" value="ECO:0007669"/>
    <property type="project" value="TreeGrafter"/>
</dbReference>
<feature type="compositionally biased region" description="Acidic residues" evidence="6">
    <location>
        <begin position="513"/>
        <end position="536"/>
    </location>
</feature>
<evidence type="ECO:0000256" key="1">
    <source>
        <dbReference type="ARBA" id="ARBA00010337"/>
    </source>
</evidence>
<comment type="caution">
    <text evidence="9">The sequence shown here is derived from an EMBL/GenBank/DDBJ whole genome shotgun (WGS) entry which is preliminary data.</text>
</comment>
<dbReference type="GO" id="GO:0051321">
    <property type="term" value="P:meiotic cell cycle"/>
    <property type="evidence" value="ECO:0007669"/>
    <property type="project" value="TreeGrafter"/>
</dbReference>
<dbReference type="Gene3D" id="1.20.120.1900">
    <property type="entry name" value="Gamma-tubulin complex, C-terminal domain"/>
    <property type="match status" value="1"/>
</dbReference>
<accession>A0A9N8V3M5</accession>
<dbReference type="GO" id="GO:0007020">
    <property type="term" value="P:microtubule nucleation"/>
    <property type="evidence" value="ECO:0007669"/>
    <property type="project" value="InterPro"/>
</dbReference>
<protein>
    <recommendedName>
        <fullName evidence="5">Spindle pole body component</fullName>
    </recommendedName>
</protein>
<dbReference type="InterPro" id="IPR007259">
    <property type="entry name" value="GCP"/>
</dbReference>
<dbReference type="GO" id="GO:0043015">
    <property type="term" value="F:gamma-tubulin binding"/>
    <property type="evidence" value="ECO:0007669"/>
    <property type="project" value="InterPro"/>
</dbReference>
<gene>
    <name evidence="9" type="ORF">DEBURN_LOCUS1083</name>
</gene>
<dbReference type="GO" id="GO:0005874">
    <property type="term" value="C:microtubule"/>
    <property type="evidence" value="ECO:0007669"/>
    <property type="project" value="UniProtKB-KW"/>
</dbReference>
<dbReference type="InterPro" id="IPR040457">
    <property type="entry name" value="GCP_C"/>
</dbReference>
<feature type="domain" description="Gamma tubulin complex component protein N-terminal" evidence="8">
    <location>
        <begin position="233"/>
        <end position="445"/>
    </location>
</feature>
<name>A0A9N8V3M5_9GLOM</name>
<evidence type="ECO:0000259" key="8">
    <source>
        <dbReference type="Pfam" id="PF17681"/>
    </source>
</evidence>
<dbReference type="CDD" id="cd22572">
    <property type="entry name" value="GCP5_NTD"/>
    <property type="match status" value="1"/>
</dbReference>
<evidence type="ECO:0000259" key="7">
    <source>
        <dbReference type="Pfam" id="PF04130"/>
    </source>
</evidence>
<dbReference type="Proteomes" id="UP000789706">
    <property type="component" value="Unassembled WGS sequence"/>
</dbReference>
<dbReference type="GO" id="GO:0051011">
    <property type="term" value="F:microtubule minus-end binding"/>
    <property type="evidence" value="ECO:0007669"/>
    <property type="project" value="TreeGrafter"/>
</dbReference>
<dbReference type="PANTHER" id="PTHR19302">
    <property type="entry name" value="GAMMA TUBULIN COMPLEX PROTEIN"/>
    <property type="match status" value="1"/>
</dbReference>
<keyword evidence="4 5" id="KW-0206">Cytoskeleton</keyword>
<reference evidence="9" key="1">
    <citation type="submission" date="2021-06" db="EMBL/GenBank/DDBJ databases">
        <authorList>
            <person name="Kallberg Y."/>
            <person name="Tangrot J."/>
            <person name="Rosling A."/>
        </authorList>
    </citation>
    <scope>NUCLEOTIDE SEQUENCE</scope>
    <source>
        <strain evidence="9">AZ414A</strain>
    </source>
</reference>
<feature type="region of interest" description="Disordered" evidence="6">
    <location>
        <begin position="493"/>
        <end position="536"/>
    </location>
</feature>
<dbReference type="Pfam" id="PF17681">
    <property type="entry name" value="GCP_N_terminal"/>
    <property type="match status" value="1"/>
</dbReference>
<evidence type="ECO:0000256" key="4">
    <source>
        <dbReference type="ARBA" id="ARBA00023212"/>
    </source>
</evidence>
<dbReference type="GO" id="GO:0000278">
    <property type="term" value="P:mitotic cell cycle"/>
    <property type="evidence" value="ECO:0007669"/>
    <property type="project" value="TreeGrafter"/>
</dbReference>
<evidence type="ECO:0000256" key="2">
    <source>
        <dbReference type="ARBA" id="ARBA00022490"/>
    </source>
</evidence>
<proteinExistence type="inferred from homology"/>
<evidence type="ECO:0000313" key="9">
    <source>
        <dbReference type="EMBL" id="CAG8436922.1"/>
    </source>
</evidence>
<dbReference type="InterPro" id="IPR041470">
    <property type="entry name" value="GCP_N"/>
</dbReference>
<dbReference type="OrthoDB" id="66546at2759"/>
<dbReference type="EMBL" id="CAJVPK010000042">
    <property type="protein sequence ID" value="CAG8436922.1"/>
    <property type="molecule type" value="Genomic_DNA"/>
</dbReference>
<sequence>MSTNIVNTSIEKLIQHITHTQPGSENYKKFVKNVHSTFRFGKFGSTGQKVVLRKYQGLSEKFRLHTQDSKAEYLDRWVTLFMQKPRFEGSIPSHTRYDILVLILNLSESPLKTTYIPSTIFTQEKPKSPQFKSDSETKHNIEQFRVKEIVDKETNHKLIQELQSKQYWRQGYSNYSYLNATEFDKNDSCTLGPSLAKHHSQDERYLFYDPTLAKYITELDSIREVKLNALLMHLTEGAFKSILEFFCEYGNYVTILRTFSTRVCKESCLIYGQTTQAFAMSILKMIWKFDNLLANLEFTYHVNNLKSQDISIQNQQQHSSSSSKSPAYEITYKILTGLFNELVRHQMGGSKSIFLMLGEHFDNSLVPFTRIIDEWISSGVINDPADEFFIVKNPDINILSSEYWSEMYKIRETKLMTNNLESKRIILPDFLENFASRILFAGKAQEFNLGVDSLSLFDFPLNNKTYDKDMIIEESFNNESHLEDEEDLLSQFSDKNRQGEVAVFETQPRKEHDDDEMEDEDEYEMEDEDDEMDEDDDKMKEIQFERDDEFEHGEEFEKEKEIQFERNDEFEHEEEFEKDKENIINNDNDDKEDIINNKNKDEGQQVNFNNCYNDDSKLPELLKIENLFDLNEIINDFPKTTSFLFPLLNLPLTTNETNEKNKDEEEKKDTSEKGIDERMNNFLIFQPFNERFRERYDEYLQPRYVRIGQQLHDALVDQCQFWRHIGALSGFYFMQQGESMHRLCDTLFEKIDKGQMWYDTYILNELILDILRNFKWLDRNSITFWVDDKSGSMLDITTVRIFEKIYSKYHFPWPLNNILSSDALQLYGRIFVFLLQIKRAKYLLERLSFSRTVNQNEATILFYGVRMKLIWFLNTIWDYTMRNILLAETENFRRKLQDVFDIDEMIALHDHYIQIAFERCILGKKTSPIHKSILDVLDLAIRFSTFSSSDSDSDSFMNNEEEMNDPWNRLGVDGLPLIPTRVDYQDFLEGLSRIDKEFNRHKDFISNAVQGIARVGGFWWFDALAYALG</sequence>
<keyword evidence="10" id="KW-1185">Reference proteome</keyword>
<feature type="domain" description="Gamma tubulin complex component C-terminal" evidence="7">
    <location>
        <begin position="724"/>
        <end position="1001"/>
    </location>
</feature>
<dbReference type="GO" id="GO:0051225">
    <property type="term" value="P:spindle assembly"/>
    <property type="evidence" value="ECO:0007669"/>
    <property type="project" value="TreeGrafter"/>
</dbReference>
<organism evidence="9 10">
    <name type="scientific">Diversispora eburnea</name>
    <dbReference type="NCBI Taxonomy" id="1213867"/>
    <lineage>
        <taxon>Eukaryota</taxon>
        <taxon>Fungi</taxon>
        <taxon>Fungi incertae sedis</taxon>
        <taxon>Mucoromycota</taxon>
        <taxon>Glomeromycotina</taxon>
        <taxon>Glomeromycetes</taxon>
        <taxon>Diversisporales</taxon>
        <taxon>Diversisporaceae</taxon>
        <taxon>Diversispora</taxon>
    </lineage>
</organism>
<dbReference type="InterPro" id="IPR059169">
    <property type="entry name" value="GCP5_N_ext"/>
</dbReference>
<comment type="similarity">
    <text evidence="1 5">Belongs to the TUBGCP family.</text>
</comment>
<evidence type="ECO:0000256" key="3">
    <source>
        <dbReference type="ARBA" id="ARBA00022701"/>
    </source>
</evidence>
<comment type="subcellular location">
    <subcellularLocation>
        <location evidence="5">Cytoplasm</location>
        <location evidence="5">Cytoskeleton</location>
        <location evidence="5">Microtubule organizing center</location>
    </subcellularLocation>
</comment>
<dbReference type="AlphaFoldDB" id="A0A9N8V3M5"/>
<dbReference type="Pfam" id="PF04130">
    <property type="entry name" value="GCP_C_terminal"/>
    <property type="match status" value="1"/>
</dbReference>
<keyword evidence="3 5" id="KW-0493">Microtubule</keyword>
<keyword evidence="2 5" id="KW-0963">Cytoplasm</keyword>
<dbReference type="GO" id="GO:0000922">
    <property type="term" value="C:spindle pole"/>
    <property type="evidence" value="ECO:0007669"/>
    <property type="project" value="InterPro"/>
</dbReference>
<dbReference type="GO" id="GO:0000930">
    <property type="term" value="C:gamma-tubulin complex"/>
    <property type="evidence" value="ECO:0007669"/>
    <property type="project" value="TreeGrafter"/>
</dbReference>